<dbReference type="PANTHER" id="PTHR10584:SF167">
    <property type="entry name" value="PFKB DOMAIN PROTEIN"/>
    <property type="match status" value="1"/>
</dbReference>
<sequence>MSGFDVLALGELNPDLILTGLSADGPVIGTEQIFQRERLVLGSSTAISCVLMQRLGLRTALASAVGDDRYGRFCRDALLREGVDTARVRVEPGQETGVTLSVVYPGDRLLLTRLGIMAFLDGSIAPGAEFDAFRHVHCGSLFLLDRLRGDLPEVLRRARADGCTVSVDPGWDPSGRWDPAALAEILPLTDVFLPNRAEARAMTGTDGDEEALDELRALGARRVAMKAGAEGGLCQSPAGLIRQEGFPAEVVDTTGAGDAFNAGFVRGMLAGWAEGDCLRLAVACGSMAVTAEGGTGGLASLGQARDRVAAAGEMLPDI</sequence>
<organism evidence="4 5">
    <name type="scientific">Roseisalinus antarcticus</name>
    <dbReference type="NCBI Taxonomy" id="254357"/>
    <lineage>
        <taxon>Bacteria</taxon>
        <taxon>Pseudomonadati</taxon>
        <taxon>Pseudomonadota</taxon>
        <taxon>Alphaproteobacteria</taxon>
        <taxon>Rhodobacterales</taxon>
        <taxon>Roseobacteraceae</taxon>
        <taxon>Roseisalinus</taxon>
    </lineage>
</organism>
<feature type="domain" description="Carbohydrate kinase PfkB" evidence="3">
    <location>
        <begin position="45"/>
        <end position="295"/>
    </location>
</feature>
<evidence type="ECO:0000313" key="4">
    <source>
        <dbReference type="EMBL" id="SLN74246.1"/>
    </source>
</evidence>
<dbReference type="InterPro" id="IPR002173">
    <property type="entry name" value="Carboh/pur_kinase_PfkB_CS"/>
</dbReference>
<keyword evidence="2 4" id="KW-0418">Kinase</keyword>
<evidence type="ECO:0000313" key="5">
    <source>
        <dbReference type="Proteomes" id="UP000193900"/>
    </source>
</evidence>
<dbReference type="SUPFAM" id="SSF53613">
    <property type="entry name" value="Ribokinase-like"/>
    <property type="match status" value="1"/>
</dbReference>
<reference evidence="4 5" key="1">
    <citation type="submission" date="2017-03" db="EMBL/GenBank/DDBJ databases">
        <authorList>
            <person name="Afonso C.L."/>
            <person name="Miller P.J."/>
            <person name="Scott M.A."/>
            <person name="Spackman E."/>
            <person name="Goraichik I."/>
            <person name="Dimitrov K.M."/>
            <person name="Suarez D.L."/>
            <person name="Swayne D.E."/>
        </authorList>
    </citation>
    <scope>NUCLEOTIDE SEQUENCE [LARGE SCALE GENOMIC DNA]</scope>
    <source>
        <strain evidence="4 5">CECT 7023</strain>
    </source>
</reference>
<dbReference type="CDD" id="cd01166">
    <property type="entry name" value="KdgK"/>
    <property type="match status" value="1"/>
</dbReference>
<dbReference type="PROSITE" id="PS00584">
    <property type="entry name" value="PFKB_KINASES_2"/>
    <property type="match status" value="1"/>
</dbReference>
<dbReference type="Gene3D" id="3.40.1190.20">
    <property type="match status" value="1"/>
</dbReference>
<name>A0A1Y5TWS6_9RHOB</name>
<keyword evidence="1 4" id="KW-0808">Transferase</keyword>
<dbReference type="Proteomes" id="UP000193900">
    <property type="component" value="Unassembled WGS sequence"/>
</dbReference>
<dbReference type="EMBL" id="FWFZ01000030">
    <property type="protein sequence ID" value="SLN74246.1"/>
    <property type="molecule type" value="Genomic_DNA"/>
</dbReference>
<dbReference type="InterPro" id="IPR011611">
    <property type="entry name" value="PfkB_dom"/>
</dbReference>
<dbReference type="EC" id="2.7.1.-" evidence="4"/>
<keyword evidence="5" id="KW-1185">Reference proteome</keyword>
<dbReference type="InterPro" id="IPR029056">
    <property type="entry name" value="Ribokinase-like"/>
</dbReference>
<dbReference type="RefSeq" id="WP_085880528.1">
    <property type="nucleotide sequence ID" value="NZ_FWFZ01000030.1"/>
</dbReference>
<dbReference type="GO" id="GO:0016301">
    <property type="term" value="F:kinase activity"/>
    <property type="evidence" value="ECO:0007669"/>
    <property type="project" value="UniProtKB-KW"/>
</dbReference>
<evidence type="ECO:0000259" key="3">
    <source>
        <dbReference type="Pfam" id="PF00294"/>
    </source>
</evidence>
<evidence type="ECO:0000256" key="1">
    <source>
        <dbReference type="ARBA" id="ARBA00022679"/>
    </source>
</evidence>
<dbReference type="OrthoDB" id="9813569at2"/>
<evidence type="ECO:0000256" key="2">
    <source>
        <dbReference type="ARBA" id="ARBA00022777"/>
    </source>
</evidence>
<dbReference type="Pfam" id="PF00294">
    <property type="entry name" value="PfkB"/>
    <property type="match status" value="1"/>
</dbReference>
<accession>A0A1Y5TWS6</accession>
<proteinExistence type="predicted"/>
<dbReference type="AlphaFoldDB" id="A0A1Y5TWS6"/>
<gene>
    <name evidence="4" type="primary">ydjH</name>
    <name evidence="4" type="ORF">ROA7023_03782</name>
</gene>
<dbReference type="PANTHER" id="PTHR10584">
    <property type="entry name" value="SUGAR KINASE"/>
    <property type="match status" value="1"/>
</dbReference>
<protein>
    <submittedName>
        <fullName evidence="4">Putative sugar kinase YdjH</fullName>
        <ecNumber evidence="4">2.7.1.-</ecNumber>
    </submittedName>
</protein>